<comment type="similarity">
    <text evidence="1">Belongs to the disease resistance NB-LRR family.</text>
</comment>
<feature type="domain" description="Disease resistance protein winged helix" evidence="10">
    <location>
        <begin position="421"/>
        <end position="491"/>
    </location>
</feature>
<dbReference type="FunFam" id="1.10.10.10:FF:000322">
    <property type="entry name" value="Probable disease resistance protein At1g63360"/>
    <property type="match status" value="2"/>
</dbReference>
<feature type="coiled-coil region" evidence="7">
    <location>
        <begin position="945"/>
        <end position="979"/>
    </location>
</feature>
<name>A0A0E0BH51_9ORYZ</name>
<evidence type="ECO:0000256" key="3">
    <source>
        <dbReference type="ARBA" id="ARBA00022737"/>
    </source>
</evidence>
<dbReference type="SUPFAM" id="SSF52058">
    <property type="entry name" value="L domain-like"/>
    <property type="match status" value="2"/>
</dbReference>
<evidence type="ECO:0000256" key="7">
    <source>
        <dbReference type="SAM" id="Coils"/>
    </source>
</evidence>
<dbReference type="Pfam" id="PF23559">
    <property type="entry name" value="WHD_DRP"/>
    <property type="match status" value="2"/>
</dbReference>
<evidence type="ECO:0000313" key="12">
    <source>
        <dbReference type="EnsemblPlants" id="OGLUM11G07620.1"/>
    </source>
</evidence>
<evidence type="ECO:0000256" key="6">
    <source>
        <dbReference type="ARBA" id="ARBA00023054"/>
    </source>
</evidence>
<feature type="domain" description="Disease resistance R13L4/SHOC-2-like LRR" evidence="11">
    <location>
        <begin position="1409"/>
        <end position="1757"/>
    </location>
</feature>
<keyword evidence="5" id="KW-0611">Plant defense</keyword>
<dbReference type="Pfam" id="PF23598">
    <property type="entry name" value="LRR_14"/>
    <property type="match status" value="2"/>
</dbReference>
<feature type="domain" description="NB-ARC" evidence="8">
    <location>
        <begin position="1099"/>
        <end position="1197"/>
    </location>
</feature>
<feature type="domain" description="Disease resistance N-terminal" evidence="9">
    <location>
        <begin position="16"/>
        <end position="99"/>
    </location>
</feature>
<feature type="domain" description="Disease resistance N-terminal" evidence="9">
    <location>
        <begin position="933"/>
        <end position="1016"/>
    </location>
</feature>
<dbReference type="Gene3D" id="1.20.5.4130">
    <property type="match status" value="2"/>
</dbReference>
<dbReference type="STRING" id="40148.A0A0E0BH51"/>
<evidence type="ECO:0000259" key="8">
    <source>
        <dbReference type="Pfam" id="PF00931"/>
    </source>
</evidence>
<dbReference type="InterPro" id="IPR027417">
    <property type="entry name" value="P-loop_NTPase"/>
</dbReference>
<dbReference type="Pfam" id="PF00931">
    <property type="entry name" value="NB-ARC"/>
    <property type="match status" value="2"/>
</dbReference>
<evidence type="ECO:0000256" key="2">
    <source>
        <dbReference type="ARBA" id="ARBA00022614"/>
    </source>
</evidence>
<dbReference type="CDD" id="cd14798">
    <property type="entry name" value="RX-CC_like"/>
    <property type="match status" value="2"/>
</dbReference>
<evidence type="ECO:0000256" key="1">
    <source>
        <dbReference type="ARBA" id="ARBA00008894"/>
    </source>
</evidence>
<dbReference type="InterPro" id="IPR044974">
    <property type="entry name" value="Disease_R_plants"/>
</dbReference>
<dbReference type="HOGENOM" id="CLU_000180_0_0_1"/>
<keyword evidence="2" id="KW-0433">Leucine-rich repeat</keyword>
<organism evidence="12">
    <name type="scientific">Oryza glumipatula</name>
    <dbReference type="NCBI Taxonomy" id="40148"/>
    <lineage>
        <taxon>Eukaryota</taxon>
        <taxon>Viridiplantae</taxon>
        <taxon>Streptophyta</taxon>
        <taxon>Embryophyta</taxon>
        <taxon>Tracheophyta</taxon>
        <taxon>Spermatophyta</taxon>
        <taxon>Magnoliopsida</taxon>
        <taxon>Liliopsida</taxon>
        <taxon>Poales</taxon>
        <taxon>Poaceae</taxon>
        <taxon>BOP clade</taxon>
        <taxon>Oryzoideae</taxon>
        <taxon>Oryzeae</taxon>
        <taxon>Oryzinae</taxon>
        <taxon>Oryza</taxon>
    </lineage>
</organism>
<evidence type="ECO:0000256" key="4">
    <source>
        <dbReference type="ARBA" id="ARBA00022741"/>
    </source>
</evidence>
<evidence type="ECO:0000259" key="10">
    <source>
        <dbReference type="Pfam" id="PF23559"/>
    </source>
</evidence>
<sequence>MGGVGEKIIMSALLGVMSPLLGKLGNLIEKEYAELKGARKKLEQLMKELMAINLALEKYSGMENFDVQVKAWTIEMHELAYDMEDSIDLFSYCIDHEPVSTTMGVKRVILKILRKLKKIHHRHKFAKQMHQLQVLANEAYNRQKRYKLEEGSSSNSFVEIDPRLPALYVEVQKLVGIEGPSKEIIEQLIGEEPTWHRRVVSVVGSGGSAFVSVSQKPNINNLLRELLSRIGSNSESLGARELYSDQQLIDKLRACLENERYLVVIDDIWQKSAWETIQCALPKNNHASRIITTTRIKSVGQFCCTSDEGFVYQMKPLTKSDSENLFLKRTFSSEENSPSQLQEVINKILYKCDGLPLAIITLASLLADKPRRKEEWERVLNYIGSMPKKDSKLEVMDKILSLSYNDLPHHMKNCFLYLSTFPEDHEIRKDILVWKWIAEGFIITKQGFTLEEVAESYFYELINRSLVQPVNMVHGAIEQGCKVHDIVLNFIISRSVEDNFLTMVDGQELPSPKSRIRRLSVWNKQEFPRFISKGSMNLPHIRAISICHVDGWTMPSVLNLPVLRVLDLEGCRALRNDHLDCIVSLFHLKYLRLSKTSIDRLPAQIGKLEYLQMLDVSSTQVRLLPESVIQLKRLMRLVGNELILSDGFANMESLQELGVLDACNCSINFGKDLELLSNLRVLRIMFRCEEITSDPDARKKSLMSSLCKLGGNSLRSLYYQSSTTGVDCSADSWCPPPILLQKFEYRGVRYFSSFPKWIKHSLVDLAYLDFRIERMERKDLHVLESLPAPTVLCVTVKRVPEDGLMISHGAFQCLTRLEFCNTDGPGLTFEADMTRLEWLKLEFNADKAQATYGSLVVGIQHLCSLKCIDLTIGMLSEDENDPPKEIIKSVIGDKIKMLPHNPKEGVEDILFNLQGRVMERVGENIMVSALAGMMSPLLGKLSYLIEKEYAELKGVRKKLEQLRKELMAINLALEKYASMENYDLQLKAWMIEMRELAYDMEDIIDLFTYRIDHEPASTTVGVKRIILKILHKVRKIHHRHKFAKQMHQLQVLVNEAYKRQKRYRLEEGISSKPHAEIDPQLPALYVEVEKLVGVEGPSKEIMEQLIGEKPARQHRVVSVIGSGGSGKTTLVKQVYERIKGQFSCSVFLSVSQKPNINNLLRELLSRIWDGSGSSGATELYSDQQLIDKLRACLDNERRTFGAEENCPSQLEGVINKILYRCDGLPLAIITLASLLADKPRREEEWERVLNYMGSMPKKDSELEVMDKILSLSYNDLPHHMKNCFLYLGTFPEDHDIGKDILVWKWIAEGFIVAKQGFTLEEIAESYFYELINRSLVQPVNMLHGVSEHGCRVHDIVLSFIISRSTEENIFTMLDDQELPSSKTRIRRLSVWNKQQYPTFISQESMKLSHVRAISICHVDGWTIPPDLDLPVLRVLDLEGCSALRNAHLDCIPSLFHLRYLGLSRTSIDSLPAQIGKLEYLQTLDIRSTLVRRLPESILHPKRLMRLVGDELILLDRFGNMESLQELGIVDGCNCSISFGNDLGLLSKLRVLRVMFKCEDSSDLDTRKKYLMSSLCKLGGNSLRSLYIKSSITGADCSVDSWCPSPILLQKFEYKGVRYFSSFPKWIKPLLVDLAYLDFRIERMEGEDLCVLESLPALTVLCLTVKHVSEDGLMISHGAFQCLRRLEFCNTDGPGLMFEVDMPRLKWLKLEFNADKAQSTYQHLSSLKLIDLTVGMVSSEDENEHARETIRSVISDHVKMLSYNPKVNITFL</sequence>
<evidence type="ECO:0000259" key="9">
    <source>
        <dbReference type="Pfam" id="PF18052"/>
    </source>
</evidence>
<keyword evidence="3" id="KW-0677">Repeat</keyword>
<evidence type="ECO:0000256" key="5">
    <source>
        <dbReference type="ARBA" id="ARBA00022821"/>
    </source>
</evidence>
<feature type="coiled-coil region" evidence="7">
    <location>
        <begin position="28"/>
        <end position="55"/>
    </location>
</feature>
<dbReference type="InterPro" id="IPR042197">
    <property type="entry name" value="Apaf_helical"/>
</dbReference>
<feature type="domain" description="Disease resistance R13L4/SHOC-2-like LRR" evidence="11">
    <location>
        <begin position="540"/>
        <end position="902"/>
    </location>
</feature>
<dbReference type="EnsemblPlants" id="OGLUM11G07620.1">
    <property type="protein sequence ID" value="OGLUM11G07620.1"/>
    <property type="gene ID" value="OGLUM11G07620"/>
</dbReference>
<dbReference type="Gene3D" id="1.10.8.430">
    <property type="entry name" value="Helical domain of apoptotic protease-activating factors"/>
    <property type="match status" value="2"/>
</dbReference>
<dbReference type="Pfam" id="PF18052">
    <property type="entry name" value="Rx_N"/>
    <property type="match status" value="2"/>
</dbReference>
<dbReference type="PRINTS" id="PR00364">
    <property type="entry name" value="DISEASERSIST"/>
</dbReference>
<dbReference type="InterPro" id="IPR055414">
    <property type="entry name" value="LRR_R13L4/SHOC2-like"/>
</dbReference>
<dbReference type="GO" id="GO:0002758">
    <property type="term" value="P:innate immune response-activating signaling pathway"/>
    <property type="evidence" value="ECO:0007669"/>
    <property type="project" value="UniProtKB-ARBA"/>
</dbReference>
<keyword evidence="4" id="KW-0547">Nucleotide-binding</keyword>
<dbReference type="Gene3D" id="1.10.10.10">
    <property type="entry name" value="Winged helix-like DNA-binding domain superfamily/Winged helix DNA-binding domain"/>
    <property type="match status" value="2"/>
</dbReference>
<reference evidence="12" key="2">
    <citation type="submission" date="2018-05" db="EMBL/GenBank/DDBJ databases">
        <title>OgluRS3 (Oryza glumaepatula Reference Sequence Version 3).</title>
        <authorList>
            <person name="Zhang J."/>
            <person name="Kudrna D."/>
            <person name="Lee S."/>
            <person name="Talag J."/>
            <person name="Welchert J."/>
            <person name="Wing R.A."/>
        </authorList>
    </citation>
    <scope>NUCLEOTIDE SEQUENCE [LARGE SCALE GENOMIC DNA]</scope>
</reference>
<dbReference type="GO" id="GO:0009626">
    <property type="term" value="P:plant-type hypersensitive response"/>
    <property type="evidence" value="ECO:0007669"/>
    <property type="project" value="UniProtKB-ARBA"/>
</dbReference>
<keyword evidence="6 7" id="KW-0175">Coiled coil</keyword>
<feature type="domain" description="Disease resistance protein winged helix" evidence="10">
    <location>
        <begin position="1290"/>
        <end position="1359"/>
    </location>
</feature>
<dbReference type="GO" id="GO:0043531">
    <property type="term" value="F:ADP binding"/>
    <property type="evidence" value="ECO:0007669"/>
    <property type="project" value="InterPro"/>
</dbReference>
<proteinExistence type="inferred from homology"/>
<evidence type="ECO:0000259" key="11">
    <source>
        <dbReference type="Pfam" id="PF23598"/>
    </source>
</evidence>
<dbReference type="GO" id="GO:0042742">
    <property type="term" value="P:defense response to bacterium"/>
    <property type="evidence" value="ECO:0007669"/>
    <property type="project" value="UniProtKB-ARBA"/>
</dbReference>
<evidence type="ECO:0008006" key="14">
    <source>
        <dbReference type="Google" id="ProtNLM"/>
    </source>
</evidence>
<dbReference type="InterPro" id="IPR032675">
    <property type="entry name" value="LRR_dom_sf"/>
</dbReference>
<dbReference type="Gene3D" id="3.80.10.10">
    <property type="entry name" value="Ribonuclease Inhibitor"/>
    <property type="match status" value="2"/>
</dbReference>
<protein>
    <recommendedName>
        <fullName evidence="14">AAA+ ATPase domain-containing protein</fullName>
    </recommendedName>
</protein>
<reference evidence="12" key="1">
    <citation type="submission" date="2015-04" db="UniProtKB">
        <authorList>
            <consortium name="EnsemblPlants"/>
        </authorList>
    </citation>
    <scope>IDENTIFICATION</scope>
</reference>
<keyword evidence="13" id="KW-1185">Reference proteome</keyword>
<evidence type="ECO:0000313" key="13">
    <source>
        <dbReference type="Proteomes" id="UP000026961"/>
    </source>
</evidence>
<dbReference type="Gramene" id="OGLUM11G07620.1">
    <property type="protein sequence ID" value="OGLUM11G07620.1"/>
    <property type="gene ID" value="OGLUM11G07620"/>
</dbReference>
<dbReference type="InterPro" id="IPR002182">
    <property type="entry name" value="NB-ARC"/>
</dbReference>
<dbReference type="Gene3D" id="3.40.50.300">
    <property type="entry name" value="P-loop containing nucleotide triphosphate hydrolases"/>
    <property type="match status" value="2"/>
</dbReference>
<dbReference type="InterPro" id="IPR038005">
    <property type="entry name" value="RX-like_CC"/>
</dbReference>
<dbReference type="Proteomes" id="UP000026961">
    <property type="component" value="Chromosome 11"/>
</dbReference>
<dbReference type="SUPFAM" id="SSF52540">
    <property type="entry name" value="P-loop containing nucleoside triphosphate hydrolases"/>
    <property type="match status" value="2"/>
</dbReference>
<dbReference type="eggNOG" id="KOG4658">
    <property type="taxonomic scope" value="Eukaryota"/>
</dbReference>
<dbReference type="PANTHER" id="PTHR23155">
    <property type="entry name" value="DISEASE RESISTANCE PROTEIN RP"/>
    <property type="match status" value="1"/>
</dbReference>
<dbReference type="InterPro" id="IPR058922">
    <property type="entry name" value="WHD_DRP"/>
</dbReference>
<dbReference type="InterPro" id="IPR041118">
    <property type="entry name" value="Rx_N"/>
</dbReference>
<dbReference type="PANTHER" id="PTHR23155:SF972">
    <property type="entry name" value="OS11G0238700 PROTEIN"/>
    <property type="match status" value="1"/>
</dbReference>
<dbReference type="InterPro" id="IPR036388">
    <property type="entry name" value="WH-like_DNA-bd_sf"/>
</dbReference>
<accession>A0A0E0BH51</accession>
<feature type="domain" description="NB-ARC" evidence="8">
    <location>
        <begin position="209"/>
        <end position="333"/>
    </location>
</feature>